<name>A0A934NBV9_9BACT</name>
<comment type="subcellular location">
    <subcellularLocation>
        <location evidence="1">Cell membrane</location>
        <topology evidence="1">Multi-pass membrane protein</topology>
    </subcellularLocation>
</comment>
<evidence type="ECO:0000313" key="9">
    <source>
        <dbReference type="EMBL" id="MBJ7596722.1"/>
    </source>
</evidence>
<comment type="caution">
    <text evidence="9">The sequence shown here is derived from an EMBL/GenBank/DDBJ whole genome shotgun (WGS) entry which is preliminary data.</text>
</comment>
<keyword evidence="6 7" id="KW-0472">Membrane</keyword>
<feature type="domain" description="Major facilitator superfamily (MFS) profile" evidence="8">
    <location>
        <begin position="223"/>
        <end position="425"/>
    </location>
</feature>
<evidence type="ECO:0000259" key="8">
    <source>
        <dbReference type="PROSITE" id="PS50850"/>
    </source>
</evidence>
<dbReference type="PANTHER" id="PTHR23513">
    <property type="entry name" value="INTEGRAL MEMBRANE EFFLUX PROTEIN-RELATED"/>
    <property type="match status" value="1"/>
</dbReference>
<feature type="transmembrane region" description="Helical" evidence="7">
    <location>
        <begin position="223"/>
        <end position="245"/>
    </location>
</feature>
<dbReference type="PANTHER" id="PTHR23513:SF9">
    <property type="entry name" value="ENTEROBACTIN EXPORTER ENTS"/>
    <property type="match status" value="1"/>
</dbReference>
<protein>
    <submittedName>
        <fullName evidence="9">MFS transporter</fullName>
    </submittedName>
</protein>
<evidence type="ECO:0000256" key="3">
    <source>
        <dbReference type="ARBA" id="ARBA00022475"/>
    </source>
</evidence>
<evidence type="ECO:0000256" key="2">
    <source>
        <dbReference type="ARBA" id="ARBA00022448"/>
    </source>
</evidence>
<evidence type="ECO:0000256" key="7">
    <source>
        <dbReference type="SAM" id="Phobius"/>
    </source>
</evidence>
<dbReference type="PROSITE" id="PS50850">
    <property type="entry name" value="MFS"/>
    <property type="match status" value="1"/>
</dbReference>
<organism evidence="9 10">
    <name type="scientific">Candidatus Nephthysia bennettiae</name>
    <dbReference type="NCBI Taxonomy" id="3127016"/>
    <lineage>
        <taxon>Bacteria</taxon>
        <taxon>Bacillati</taxon>
        <taxon>Candidatus Dormiibacterota</taxon>
        <taxon>Candidatus Dormibacteria</taxon>
        <taxon>Candidatus Dormibacterales</taxon>
        <taxon>Candidatus Dormibacteraceae</taxon>
        <taxon>Candidatus Nephthysia</taxon>
    </lineage>
</organism>
<dbReference type="Proteomes" id="UP000612893">
    <property type="component" value="Unassembled WGS sequence"/>
</dbReference>
<feature type="transmembrane region" description="Helical" evidence="7">
    <location>
        <begin position="251"/>
        <end position="281"/>
    </location>
</feature>
<evidence type="ECO:0000256" key="4">
    <source>
        <dbReference type="ARBA" id="ARBA00022692"/>
    </source>
</evidence>
<dbReference type="EMBL" id="JAEKNR010000020">
    <property type="protein sequence ID" value="MBJ7596722.1"/>
    <property type="molecule type" value="Genomic_DNA"/>
</dbReference>
<feature type="transmembrane region" description="Helical" evidence="7">
    <location>
        <begin position="318"/>
        <end position="337"/>
    </location>
</feature>
<dbReference type="GO" id="GO:0005886">
    <property type="term" value="C:plasma membrane"/>
    <property type="evidence" value="ECO:0007669"/>
    <property type="project" value="UniProtKB-SubCell"/>
</dbReference>
<sequence>MASPILSRLLGLATIDTRPLRRRDFRLLFIGQLVSFLGTQFTEVAIPFQIFQLTHSTFALGLIGLVQLVPVLAFAFLGGALADARDRRGMVLLTEVAFTVMSVLLLANALLPHPILPVIFVIGAVQAGLFALQRPSLEAMIPRLVPTQELAAASALAQVRGGVGFVVGPALAGGVIALGGLPAAYGVDVGSFGISLGALALMRAMPPGEEAERPSLRRVREGLAYAWSRPELLGTYLVDIIAMFFGFPTALFPAVAAVFGGPAVLGLLFSAPAVGGLLASATSGWTSRVGRHGWGLILAAIAWGVAITAFGLSSTLPAALVCLALAGAADSISGIFRGAIWNQTIPDRLRGRLASIELVSYTTGPLLGDFEAGTVASLFSIRTSIVSGGILCMAGCALCALLLPAFRAYDAHARKAKGMDSGRRQ</sequence>
<keyword evidence="4 7" id="KW-0812">Transmembrane</keyword>
<dbReference type="SUPFAM" id="SSF103473">
    <property type="entry name" value="MFS general substrate transporter"/>
    <property type="match status" value="1"/>
</dbReference>
<feature type="transmembrane region" description="Helical" evidence="7">
    <location>
        <begin position="385"/>
        <end position="409"/>
    </location>
</feature>
<evidence type="ECO:0000256" key="6">
    <source>
        <dbReference type="ARBA" id="ARBA00023136"/>
    </source>
</evidence>
<dbReference type="AlphaFoldDB" id="A0A934NBV9"/>
<dbReference type="InterPro" id="IPR020846">
    <property type="entry name" value="MFS_dom"/>
</dbReference>
<keyword evidence="10" id="KW-1185">Reference proteome</keyword>
<feature type="transmembrane region" description="Helical" evidence="7">
    <location>
        <begin position="153"/>
        <end position="177"/>
    </location>
</feature>
<feature type="transmembrane region" description="Helical" evidence="7">
    <location>
        <begin position="293"/>
        <end position="312"/>
    </location>
</feature>
<keyword evidence="2" id="KW-0813">Transport</keyword>
<keyword evidence="3" id="KW-1003">Cell membrane</keyword>
<keyword evidence="5 7" id="KW-1133">Transmembrane helix</keyword>
<feature type="transmembrane region" description="Helical" evidence="7">
    <location>
        <begin position="89"/>
        <end position="109"/>
    </location>
</feature>
<feature type="transmembrane region" description="Helical" evidence="7">
    <location>
        <begin position="57"/>
        <end position="77"/>
    </location>
</feature>
<evidence type="ECO:0000256" key="1">
    <source>
        <dbReference type="ARBA" id="ARBA00004651"/>
    </source>
</evidence>
<feature type="transmembrane region" description="Helical" evidence="7">
    <location>
        <begin position="27"/>
        <end position="51"/>
    </location>
</feature>
<gene>
    <name evidence="9" type="ORF">JF922_01360</name>
</gene>
<dbReference type="Pfam" id="PF05977">
    <property type="entry name" value="MFS_3"/>
    <property type="match status" value="1"/>
</dbReference>
<dbReference type="InterPro" id="IPR036259">
    <property type="entry name" value="MFS_trans_sf"/>
</dbReference>
<proteinExistence type="predicted"/>
<accession>A0A934NBV9</accession>
<evidence type="ECO:0000256" key="5">
    <source>
        <dbReference type="ARBA" id="ARBA00022989"/>
    </source>
</evidence>
<evidence type="ECO:0000313" key="10">
    <source>
        <dbReference type="Proteomes" id="UP000612893"/>
    </source>
</evidence>
<dbReference type="CDD" id="cd06173">
    <property type="entry name" value="MFS_MefA_like"/>
    <property type="match status" value="1"/>
</dbReference>
<feature type="transmembrane region" description="Helical" evidence="7">
    <location>
        <begin position="115"/>
        <end position="132"/>
    </location>
</feature>
<dbReference type="Gene3D" id="1.20.1250.20">
    <property type="entry name" value="MFS general substrate transporter like domains"/>
    <property type="match status" value="1"/>
</dbReference>
<dbReference type="InterPro" id="IPR010290">
    <property type="entry name" value="TM_effector"/>
</dbReference>
<reference evidence="9" key="1">
    <citation type="submission" date="2020-10" db="EMBL/GenBank/DDBJ databases">
        <title>Ca. Dormibacterota MAGs.</title>
        <authorList>
            <person name="Montgomery K."/>
        </authorList>
    </citation>
    <scope>NUCLEOTIDE SEQUENCE [LARGE SCALE GENOMIC DNA]</scope>
    <source>
        <strain evidence="9">SC8812_S17_10</strain>
    </source>
</reference>